<evidence type="ECO:0000259" key="2">
    <source>
        <dbReference type="Pfam" id="PF03795"/>
    </source>
</evidence>
<comment type="similarity">
    <text evidence="1">Belongs to the YciI family.</text>
</comment>
<name>A0ABU7SBI7_9ACTN</name>
<evidence type="ECO:0000313" key="4">
    <source>
        <dbReference type="Proteomes" id="UP001339911"/>
    </source>
</evidence>
<sequence>MQQYLLSIYQGDGEPPGPEILDPIMENLAALNQEMKAAGAWVFSAGLHPASTATVLRHHGGEVLMTDGPYTEGKEHLGGFTVIQAPDLDAALEWGGKLARAIGLLPIEVRPLADEADSCDPPRA</sequence>
<gene>
    <name evidence="3" type="ORF">V1634_09090</name>
</gene>
<dbReference type="RefSeq" id="WP_331207290.1">
    <property type="nucleotide sequence ID" value="NZ_JAZGQL010000005.1"/>
</dbReference>
<proteinExistence type="inferred from homology"/>
<dbReference type="Proteomes" id="UP001339911">
    <property type="component" value="Unassembled WGS sequence"/>
</dbReference>
<evidence type="ECO:0000256" key="1">
    <source>
        <dbReference type="ARBA" id="ARBA00007689"/>
    </source>
</evidence>
<dbReference type="Gene3D" id="3.30.70.1060">
    <property type="entry name" value="Dimeric alpha+beta barrel"/>
    <property type="match status" value="1"/>
</dbReference>
<dbReference type="InterPro" id="IPR011008">
    <property type="entry name" value="Dimeric_a/b-barrel"/>
</dbReference>
<dbReference type="PANTHER" id="PTHR35174:SF3">
    <property type="entry name" value="BLL7171 PROTEIN"/>
    <property type="match status" value="1"/>
</dbReference>
<comment type="caution">
    <text evidence="3">The sequence shown here is derived from an EMBL/GenBank/DDBJ whole genome shotgun (WGS) entry which is preliminary data.</text>
</comment>
<dbReference type="EMBL" id="JAZGQL010000005">
    <property type="protein sequence ID" value="MEE6306977.1"/>
    <property type="molecule type" value="Genomic_DNA"/>
</dbReference>
<dbReference type="Pfam" id="PF03795">
    <property type="entry name" value="YCII"/>
    <property type="match status" value="1"/>
</dbReference>
<dbReference type="PANTHER" id="PTHR35174">
    <property type="entry name" value="BLL7171 PROTEIN-RELATED"/>
    <property type="match status" value="1"/>
</dbReference>
<protein>
    <submittedName>
        <fullName evidence="3">YciI family protein</fullName>
    </submittedName>
</protein>
<organism evidence="3 4">
    <name type="scientific">Plantactinospora veratri</name>
    <dbReference type="NCBI Taxonomy" id="1436122"/>
    <lineage>
        <taxon>Bacteria</taxon>
        <taxon>Bacillati</taxon>
        <taxon>Actinomycetota</taxon>
        <taxon>Actinomycetes</taxon>
        <taxon>Micromonosporales</taxon>
        <taxon>Micromonosporaceae</taxon>
        <taxon>Plantactinospora</taxon>
    </lineage>
</organism>
<reference evidence="3 4" key="1">
    <citation type="submission" date="2024-01" db="EMBL/GenBank/DDBJ databases">
        <title>Genome insights into Plantactinospora veratri sp. nov.</title>
        <authorList>
            <person name="Wang L."/>
        </authorList>
    </citation>
    <scope>NUCLEOTIDE SEQUENCE [LARGE SCALE GENOMIC DNA]</scope>
    <source>
        <strain evidence="3 4">NEAU-FHS4</strain>
    </source>
</reference>
<dbReference type="SUPFAM" id="SSF54909">
    <property type="entry name" value="Dimeric alpha+beta barrel"/>
    <property type="match status" value="1"/>
</dbReference>
<feature type="domain" description="YCII-related" evidence="2">
    <location>
        <begin position="7"/>
        <end position="95"/>
    </location>
</feature>
<evidence type="ECO:0000313" key="3">
    <source>
        <dbReference type="EMBL" id="MEE6306977.1"/>
    </source>
</evidence>
<accession>A0ABU7SBI7</accession>
<dbReference type="InterPro" id="IPR005545">
    <property type="entry name" value="YCII"/>
</dbReference>
<keyword evidence="4" id="KW-1185">Reference proteome</keyword>